<evidence type="ECO:0000259" key="14">
    <source>
        <dbReference type="PROSITE" id="PS51352"/>
    </source>
</evidence>
<keyword evidence="7" id="KW-1015">Disulfide bond</keyword>
<evidence type="ECO:0000256" key="3">
    <source>
        <dbReference type="ARBA" id="ARBA00013017"/>
    </source>
</evidence>
<evidence type="ECO:0000256" key="13">
    <source>
        <dbReference type="PIRSR" id="PIRSR000239-1"/>
    </source>
</evidence>
<feature type="domain" description="Thioredoxin" evidence="14">
    <location>
        <begin position="2"/>
        <end position="155"/>
    </location>
</feature>
<evidence type="ECO:0000256" key="2">
    <source>
        <dbReference type="ARBA" id="ARBA00011245"/>
    </source>
</evidence>
<dbReference type="PANTHER" id="PTHR42801">
    <property type="entry name" value="THIOREDOXIN-DEPENDENT PEROXIDE REDUCTASE"/>
    <property type="match status" value="1"/>
</dbReference>
<keyword evidence="6" id="KW-0560">Oxidoreductase</keyword>
<dbReference type="GO" id="GO:0034599">
    <property type="term" value="P:cellular response to oxidative stress"/>
    <property type="evidence" value="ECO:0007669"/>
    <property type="project" value="TreeGrafter"/>
</dbReference>
<comment type="caution">
    <text evidence="15">The sequence shown here is derived from an EMBL/GenBank/DDBJ whole genome shotgun (WGS) entry which is preliminary data.</text>
</comment>
<dbReference type="Pfam" id="PF00578">
    <property type="entry name" value="AhpC-TSA"/>
    <property type="match status" value="1"/>
</dbReference>
<organism evidence="15 16">
    <name type="scientific">Nitrosomonas supralitoralis</name>
    <dbReference type="NCBI Taxonomy" id="2116706"/>
    <lineage>
        <taxon>Bacteria</taxon>
        <taxon>Pseudomonadati</taxon>
        <taxon>Pseudomonadota</taxon>
        <taxon>Betaproteobacteria</taxon>
        <taxon>Nitrosomonadales</taxon>
        <taxon>Nitrosomonadaceae</taxon>
        <taxon>Nitrosomonas</taxon>
    </lineage>
</organism>
<evidence type="ECO:0000256" key="7">
    <source>
        <dbReference type="ARBA" id="ARBA00023157"/>
    </source>
</evidence>
<dbReference type="FunFam" id="3.40.30.10:FF:000007">
    <property type="entry name" value="Thioredoxin-dependent thiol peroxidase"/>
    <property type="match status" value="1"/>
</dbReference>
<dbReference type="PIRSF" id="PIRSF000239">
    <property type="entry name" value="AHPC"/>
    <property type="match status" value="1"/>
</dbReference>
<dbReference type="Proteomes" id="UP000241912">
    <property type="component" value="Unassembled WGS sequence"/>
</dbReference>
<evidence type="ECO:0000313" key="15">
    <source>
        <dbReference type="EMBL" id="PSJ18488.1"/>
    </source>
</evidence>
<comment type="similarity">
    <text evidence="10">Belongs to the peroxiredoxin family. BCP/PrxQ subfamily.</text>
</comment>
<dbReference type="InterPro" id="IPR013766">
    <property type="entry name" value="Thioredoxin_domain"/>
</dbReference>
<evidence type="ECO:0000256" key="9">
    <source>
        <dbReference type="ARBA" id="ARBA00032824"/>
    </source>
</evidence>
<dbReference type="InterPro" id="IPR050924">
    <property type="entry name" value="Peroxiredoxin_BCP/PrxQ"/>
</dbReference>
<dbReference type="GO" id="GO:0005737">
    <property type="term" value="C:cytoplasm"/>
    <property type="evidence" value="ECO:0007669"/>
    <property type="project" value="TreeGrafter"/>
</dbReference>
<dbReference type="AlphaFoldDB" id="A0A2P7NYE6"/>
<dbReference type="RefSeq" id="WP_106705735.1">
    <property type="nucleotide sequence ID" value="NZ_PXXU01000005.1"/>
</dbReference>
<keyword evidence="5" id="KW-0049">Antioxidant</keyword>
<proteinExistence type="inferred from homology"/>
<dbReference type="CDD" id="cd03017">
    <property type="entry name" value="PRX_BCP"/>
    <property type="match status" value="1"/>
</dbReference>
<feature type="active site" description="Cysteine sulfenic acid (-SOH) intermediate; for peroxidase activity" evidence="13">
    <location>
        <position position="44"/>
    </location>
</feature>
<name>A0A2P7NYE6_9PROT</name>
<keyword evidence="8" id="KW-0676">Redox-active center</keyword>
<gene>
    <name evidence="15" type="ORF">C7H79_02570</name>
</gene>
<dbReference type="InterPro" id="IPR036249">
    <property type="entry name" value="Thioredoxin-like_sf"/>
</dbReference>
<sequence>MLTINQAVENFILPSTNSEEFSLANYIGKNVIIYFYPKDDTPGCTVEGQDFRDHWHLFTEMNCIIVGISRDSIKSHEAFKAKMQFPFELLSDIDEKICDLFGVMKLKNMYGNQVRGIERSTFVIDSHGLLRKEWRGVKVPGHVQEVLDYIKTVSNNSHK</sequence>
<evidence type="ECO:0000256" key="12">
    <source>
        <dbReference type="ARBA" id="ARBA00049091"/>
    </source>
</evidence>
<protein>
    <recommendedName>
        <fullName evidence="3">thioredoxin-dependent peroxiredoxin</fullName>
        <ecNumber evidence="3">1.11.1.24</ecNumber>
    </recommendedName>
    <alternativeName>
        <fullName evidence="9">Thioredoxin peroxidase</fullName>
    </alternativeName>
    <alternativeName>
        <fullName evidence="11">Thioredoxin-dependent peroxiredoxin Bcp</fullName>
    </alternativeName>
</protein>
<comment type="subunit">
    <text evidence="2">Monomer.</text>
</comment>
<accession>A0A2P7NYE6</accession>
<evidence type="ECO:0000256" key="6">
    <source>
        <dbReference type="ARBA" id="ARBA00023002"/>
    </source>
</evidence>
<dbReference type="GO" id="GO:0008379">
    <property type="term" value="F:thioredoxin peroxidase activity"/>
    <property type="evidence" value="ECO:0007669"/>
    <property type="project" value="TreeGrafter"/>
</dbReference>
<evidence type="ECO:0000256" key="8">
    <source>
        <dbReference type="ARBA" id="ARBA00023284"/>
    </source>
</evidence>
<dbReference type="Gene3D" id="3.40.30.10">
    <property type="entry name" value="Glutaredoxin"/>
    <property type="match status" value="1"/>
</dbReference>
<evidence type="ECO:0000256" key="4">
    <source>
        <dbReference type="ARBA" id="ARBA00022559"/>
    </source>
</evidence>
<dbReference type="EC" id="1.11.1.24" evidence="3"/>
<dbReference type="GO" id="GO:0045454">
    <property type="term" value="P:cell redox homeostasis"/>
    <property type="evidence" value="ECO:0007669"/>
    <property type="project" value="TreeGrafter"/>
</dbReference>
<comment type="catalytic activity">
    <reaction evidence="12">
        <text>a hydroperoxide + [thioredoxin]-dithiol = an alcohol + [thioredoxin]-disulfide + H2O</text>
        <dbReference type="Rhea" id="RHEA:62620"/>
        <dbReference type="Rhea" id="RHEA-COMP:10698"/>
        <dbReference type="Rhea" id="RHEA-COMP:10700"/>
        <dbReference type="ChEBI" id="CHEBI:15377"/>
        <dbReference type="ChEBI" id="CHEBI:29950"/>
        <dbReference type="ChEBI" id="CHEBI:30879"/>
        <dbReference type="ChEBI" id="CHEBI:35924"/>
        <dbReference type="ChEBI" id="CHEBI:50058"/>
        <dbReference type="EC" id="1.11.1.24"/>
    </reaction>
</comment>
<evidence type="ECO:0000256" key="11">
    <source>
        <dbReference type="ARBA" id="ARBA00042639"/>
    </source>
</evidence>
<keyword evidence="4" id="KW-0575">Peroxidase</keyword>
<keyword evidence="16" id="KW-1185">Reference proteome</keyword>
<dbReference type="OrthoDB" id="9812811at2"/>
<dbReference type="PROSITE" id="PS51352">
    <property type="entry name" value="THIOREDOXIN_2"/>
    <property type="match status" value="1"/>
</dbReference>
<evidence type="ECO:0000256" key="1">
    <source>
        <dbReference type="ARBA" id="ARBA00003330"/>
    </source>
</evidence>
<dbReference type="EMBL" id="PXXU01000005">
    <property type="protein sequence ID" value="PSJ18488.1"/>
    <property type="molecule type" value="Genomic_DNA"/>
</dbReference>
<evidence type="ECO:0000313" key="16">
    <source>
        <dbReference type="Proteomes" id="UP000241912"/>
    </source>
</evidence>
<dbReference type="InterPro" id="IPR000866">
    <property type="entry name" value="AhpC/TSA"/>
</dbReference>
<dbReference type="InterPro" id="IPR024706">
    <property type="entry name" value="Peroxiredoxin_AhpC-typ"/>
</dbReference>
<reference evidence="15 16" key="1">
    <citation type="submission" date="2018-03" db="EMBL/GenBank/DDBJ databases">
        <title>Draft genome of Nitrosomonas supralitoralis APG5.</title>
        <authorList>
            <person name="Urakawa H."/>
            <person name="Lopez J.V."/>
        </authorList>
    </citation>
    <scope>NUCLEOTIDE SEQUENCE [LARGE SCALE GENOMIC DNA]</scope>
    <source>
        <strain evidence="15 16">APG5</strain>
    </source>
</reference>
<evidence type="ECO:0000256" key="10">
    <source>
        <dbReference type="ARBA" id="ARBA00038489"/>
    </source>
</evidence>
<dbReference type="PANTHER" id="PTHR42801:SF4">
    <property type="entry name" value="AHPC_TSA FAMILY PROTEIN"/>
    <property type="match status" value="1"/>
</dbReference>
<evidence type="ECO:0000256" key="5">
    <source>
        <dbReference type="ARBA" id="ARBA00022862"/>
    </source>
</evidence>
<dbReference type="SUPFAM" id="SSF52833">
    <property type="entry name" value="Thioredoxin-like"/>
    <property type="match status" value="1"/>
</dbReference>
<comment type="function">
    <text evidence="1">Thiol-specific peroxidase that catalyzes the reduction of hydrogen peroxide and organic hydroperoxides to water and alcohols, respectively. Plays a role in cell protection against oxidative stress by detoxifying peroxides and as sensor of hydrogen peroxide-mediated signaling events.</text>
</comment>